<feature type="region of interest" description="Disordered" evidence="3">
    <location>
        <begin position="1"/>
        <end position="21"/>
    </location>
</feature>
<sequence length="105" mass="11163">MIDTSTGSTPQPAFDPAPRQPTAESLARWLVQHVAAYTRLSADAIDRTAPLTGYGLDSVAALSLCGDIEDEFDLAVEPTVAWDHPTVEALVAYLLDALGPRPETA</sequence>
<dbReference type="SMART" id="SM01294">
    <property type="entry name" value="PKS_PP_betabranch"/>
    <property type="match status" value="1"/>
</dbReference>
<dbReference type="GO" id="GO:0017000">
    <property type="term" value="P:antibiotic biosynthetic process"/>
    <property type="evidence" value="ECO:0007669"/>
    <property type="project" value="UniProtKB-ARBA"/>
</dbReference>
<feature type="domain" description="Carrier" evidence="4">
    <location>
        <begin position="21"/>
        <end position="98"/>
    </location>
</feature>
<evidence type="ECO:0000256" key="3">
    <source>
        <dbReference type="SAM" id="MobiDB-lite"/>
    </source>
</evidence>
<evidence type="ECO:0000313" key="6">
    <source>
        <dbReference type="Proteomes" id="UP000184111"/>
    </source>
</evidence>
<dbReference type="Proteomes" id="UP000184111">
    <property type="component" value="Unassembled WGS sequence"/>
</dbReference>
<protein>
    <submittedName>
        <fullName evidence="5">Phosphopantetheine attachment site</fullName>
    </submittedName>
</protein>
<evidence type="ECO:0000256" key="2">
    <source>
        <dbReference type="ARBA" id="ARBA00022553"/>
    </source>
</evidence>
<dbReference type="SUPFAM" id="SSF47336">
    <property type="entry name" value="ACP-like"/>
    <property type="match status" value="1"/>
</dbReference>
<evidence type="ECO:0000259" key="4">
    <source>
        <dbReference type="PROSITE" id="PS50075"/>
    </source>
</evidence>
<dbReference type="EMBL" id="FRBI01000024">
    <property type="protein sequence ID" value="SHN17934.1"/>
    <property type="molecule type" value="Genomic_DNA"/>
</dbReference>
<dbReference type="InterPro" id="IPR036736">
    <property type="entry name" value="ACP-like_sf"/>
</dbReference>
<dbReference type="InterPro" id="IPR020806">
    <property type="entry name" value="PKS_PP-bd"/>
</dbReference>
<keyword evidence="1" id="KW-0596">Phosphopantetheine</keyword>
<dbReference type="STRING" id="310782.SAMN05216499_12426"/>
<accession>A0A1M7PL72</accession>
<keyword evidence="2" id="KW-0597">Phosphoprotein</keyword>
<dbReference type="InterPro" id="IPR009081">
    <property type="entry name" value="PP-bd_ACP"/>
</dbReference>
<name>A0A1M7PL72_9ACTN</name>
<dbReference type="AlphaFoldDB" id="A0A1M7PL72"/>
<evidence type="ECO:0000313" key="5">
    <source>
        <dbReference type="EMBL" id="SHN17934.1"/>
    </source>
</evidence>
<evidence type="ECO:0000256" key="1">
    <source>
        <dbReference type="ARBA" id="ARBA00022450"/>
    </source>
</evidence>
<dbReference type="RefSeq" id="WP_073501762.1">
    <property type="nucleotide sequence ID" value="NZ_FRBI01000024.1"/>
</dbReference>
<keyword evidence="6" id="KW-1185">Reference proteome</keyword>
<feature type="compositionally biased region" description="Polar residues" evidence="3">
    <location>
        <begin position="1"/>
        <end position="11"/>
    </location>
</feature>
<organism evidence="5 6">
    <name type="scientific">Actinacidiphila paucisporea</name>
    <dbReference type="NCBI Taxonomy" id="310782"/>
    <lineage>
        <taxon>Bacteria</taxon>
        <taxon>Bacillati</taxon>
        <taxon>Actinomycetota</taxon>
        <taxon>Actinomycetes</taxon>
        <taxon>Kitasatosporales</taxon>
        <taxon>Streptomycetaceae</taxon>
        <taxon>Actinacidiphila</taxon>
    </lineage>
</organism>
<dbReference type="Gene3D" id="1.10.1200.10">
    <property type="entry name" value="ACP-like"/>
    <property type="match status" value="1"/>
</dbReference>
<gene>
    <name evidence="5" type="ORF">SAMN05216499_12426</name>
</gene>
<dbReference type="Pfam" id="PF00550">
    <property type="entry name" value="PP-binding"/>
    <property type="match status" value="1"/>
</dbReference>
<dbReference type="PROSITE" id="PS50075">
    <property type="entry name" value="CARRIER"/>
    <property type="match status" value="1"/>
</dbReference>
<dbReference type="SMART" id="SM00823">
    <property type="entry name" value="PKS_PP"/>
    <property type="match status" value="1"/>
</dbReference>
<reference evidence="5 6" key="1">
    <citation type="submission" date="2016-11" db="EMBL/GenBank/DDBJ databases">
        <authorList>
            <person name="Jaros S."/>
            <person name="Januszkiewicz K."/>
            <person name="Wedrychowicz H."/>
        </authorList>
    </citation>
    <scope>NUCLEOTIDE SEQUENCE [LARGE SCALE GENOMIC DNA]</scope>
    <source>
        <strain evidence="5 6">CGMCC 4.2025</strain>
    </source>
</reference>
<dbReference type="GO" id="GO:0031177">
    <property type="term" value="F:phosphopantetheine binding"/>
    <property type="evidence" value="ECO:0007669"/>
    <property type="project" value="InterPro"/>
</dbReference>
<proteinExistence type="predicted"/>